<dbReference type="GO" id="GO:0008270">
    <property type="term" value="F:zinc ion binding"/>
    <property type="evidence" value="ECO:0007669"/>
    <property type="project" value="UniProtKB-KW"/>
</dbReference>
<organism evidence="13 14">
    <name type="scientific">Armillaria tabescens</name>
    <name type="common">Ringless honey mushroom</name>
    <name type="synonym">Agaricus tabescens</name>
    <dbReference type="NCBI Taxonomy" id="1929756"/>
    <lineage>
        <taxon>Eukaryota</taxon>
        <taxon>Fungi</taxon>
        <taxon>Dikarya</taxon>
        <taxon>Basidiomycota</taxon>
        <taxon>Agaricomycotina</taxon>
        <taxon>Agaricomycetes</taxon>
        <taxon>Agaricomycetidae</taxon>
        <taxon>Agaricales</taxon>
        <taxon>Marasmiineae</taxon>
        <taxon>Physalacriaceae</taxon>
        <taxon>Desarmillaria</taxon>
    </lineage>
</organism>
<feature type="region of interest" description="Disordered" evidence="9">
    <location>
        <begin position="1"/>
        <end position="74"/>
    </location>
</feature>
<dbReference type="PANTHER" id="PTHR22770:SF13">
    <property type="entry name" value="RING-TYPE DOMAIN-CONTAINING PROTEIN"/>
    <property type="match status" value="1"/>
</dbReference>
<evidence type="ECO:0000256" key="6">
    <source>
        <dbReference type="ARBA" id="ARBA00022786"/>
    </source>
</evidence>
<feature type="zinc finger region" description="C3H1-type" evidence="8">
    <location>
        <begin position="121"/>
        <end position="148"/>
    </location>
</feature>
<evidence type="ECO:0000256" key="5">
    <source>
        <dbReference type="ARBA" id="ARBA00022771"/>
    </source>
</evidence>
<evidence type="ECO:0000256" key="2">
    <source>
        <dbReference type="ARBA" id="ARBA00022679"/>
    </source>
</evidence>
<dbReference type="AlphaFoldDB" id="A0AA39NE77"/>
<dbReference type="GO" id="GO:0043130">
    <property type="term" value="F:ubiquitin binding"/>
    <property type="evidence" value="ECO:0007669"/>
    <property type="project" value="TreeGrafter"/>
</dbReference>
<dbReference type="InterPro" id="IPR013083">
    <property type="entry name" value="Znf_RING/FYVE/PHD"/>
</dbReference>
<feature type="domain" description="RING-type" evidence="10">
    <location>
        <begin position="860"/>
        <end position="908"/>
    </location>
</feature>
<comment type="caution">
    <text evidence="13">The sequence shown here is derived from an EMBL/GenBank/DDBJ whole genome shotgun (WGS) entry which is preliminary data.</text>
</comment>
<dbReference type="PROSITE" id="PS00518">
    <property type="entry name" value="ZF_RING_1"/>
    <property type="match status" value="1"/>
</dbReference>
<evidence type="ECO:0000313" key="14">
    <source>
        <dbReference type="Proteomes" id="UP001175211"/>
    </source>
</evidence>
<protein>
    <submittedName>
        <fullName evidence="13">Uncharacterized protein</fullName>
    </submittedName>
</protein>
<dbReference type="InterPro" id="IPR044066">
    <property type="entry name" value="TRIAD_supradom"/>
</dbReference>
<dbReference type="InterPro" id="IPR027370">
    <property type="entry name" value="Znf-RING_euk"/>
</dbReference>
<feature type="compositionally biased region" description="Polar residues" evidence="9">
    <location>
        <begin position="1"/>
        <end position="20"/>
    </location>
</feature>
<dbReference type="GO" id="GO:0000151">
    <property type="term" value="C:ubiquitin ligase complex"/>
    <property type="evidence" value="ECO:0007669"/>
    <property type="project" value="TreeGrafter"/>
</dbReference>
<dbReference type="PROSITE" id="PS50089">
    <property type="entry name" value="ZF_RING_2"/>
    <property type="match status" value="1"/>
</dbReference>
<evidence type="ECO:0000256" key="8">
    <source>
        <dbReference type="PROSITE-ProRule" id="PRU00723"/>
    </source>
</evidence>
<accession>A0AA39NE77</accession>
<evidence type="ECO:0000256" key="9">
    <source>
        <dbReference type="SAM" id="MobiDB-lite"/>
    </source>
</evidence>
<name>A0AA39NE77_ARMTA</name>
<feature type="compositionally biased region" description="Basic and acidic residues" evidence="9">
    <location>
        <begin position="1151"/>
        <end position="1181"/>
    </location>
</feature>
<proteinExistence type="predicted"/>
<dbReference type="GO" id="GO:0043161">
    <property type="term" value="P:proteasome-mediated ubiquitin-dependent protein catabolic process"/>
    <property type="evidence" value="ECO:0007669"/>
    <property type="project" value="TreeGrafter"/>
</dbReference>
<feature type="compositionally biased region" description="Low complexity" evidence="9">
    <location>
        <begin position="1192"/>
        <end position="1204"/>
    </location>
</feature>
<dbReference type="InterPro" id="IPR017907">
    <property type="entry name" value="Znf_RING_CS"/>
</dbReference>
<dbReference type="GO" id="GO:0004842">
    <property type="term" value="F:ubiquitin-protein transferase activity"/>
    <property type="evidence" value="ECO:0007669"/>
    <property type="project" value="TreeGrafter"/>
</dbReference>
<feature type="region of interest" description="Disordered" evidence="9">
    <location>
        <begin position="323"/>
        <end position="359"/>
    </location>
</feature>
<dbReference type="GeneID" id="85363440"/>
<dbReference type="SMART" id="SM00647">
    <property type="entry name" value="IBR"/>
    <property type="match status" value="2"/>
</dbReference>
<keyword evidence="3 8" id="KW-0479">Metal-binding</keyword>
<dbReference type="CDD" id="cd20335">
    <property type="entry name" value="BRcat_RBR"/>
    <property type="match status" value="1"/>
</dbReference>
<feature type="region of interest" description="Disordered" evidence="9">
    <location>
        <begin position="182"/>
        <end position="212"/>
    </location>
</feature>
<feature type="compositionally biased region" description="Polar residues" evidence="9">
    <location>
        <begin position="1182"/>
        <end position="1191"/>
    </location>
</feature>
<dbReference type="SMART" id="SM00356">
    <property type="entry name" value="ZnF_C3H1"/>
    <property type="match status" value="1"/>
</dbReference>
<dbReference type="SUPFAM" id="SSF57850">
    <property type="entry name" value="RING/U-box"/>
    <property type="match status" value="3"/>
</dbReference>
<dbReference type="InterPro" id="IPR001841">
    <property type="entry name" value="Znf_RING"/>
</dbReference>
<evidence type="ECO:0000259" key="12">
    <source>
        <dbReference type="PROSITE" id="PS51873"/>
    </source>
</evidence>
<dbReference type="Gene3D" id="3.30.40.10">
    <property type="entry name" value="Zinc/RING finger domain, C3HC4 (zinc finger)"/>
    <property type="match status" value="1"/>
</dbReference>
<feature type="region of interest" description="Disordered" evidence="9">
    <location>
        <begin position="93"/>
        <end position="134"/>
    </location>
</feature>
<evidence type="ECO:0000256" key="3">
    <source>
        <dbReference type="ARBA" id="ARBA00022723"/>
    </source>
</evidence>
<dbReference type="PROSITE" id="PS51873">
    <property type="entry name" value="TRIAD"/>
    <property type="match status" value="1"/>
</dbReference>
<dbReference type="Pfam" id="PF13445">
    <property type="entry name" value="zf-RING_UBOX"/>
    <property type="match status" value="1"/>
</dbReference>
<evidence type="ECO:0000256" key="7">
    <source>
        <dbReference type="ARBA" id="ARBA00022833"/>
    </source>
</evidence>
<feature type="domain" description="C3H1-type" evidence="11">
    <location>
        <begin position="121"/>
        <end position="148"/>
    </location>
</feature>
<feature type="region of interest" description="Disordered" evidence="9">
    <location>
        <begin position="1151"/>
        <end position="1214"/>
    </location>
</feature>
<keyword evidence="2" id="KW-0808">Transferase</keyword>
<evidence type="ECO:0000256" key="4">
    <source>
        <dbReference type="ARBA" id="ARBA00022737"/>
    </source>
</evidence>
<feature type="compositionally biased region" description="Polar residues" evidence="9">
    <location>
        <begin position="63"/>
        <end position="74"/>
    </location>
</feature>
<dbReference type="EMBL" id="JAUEPS010000007">
    <property type="protein sequence ID" value="KAK0463853.1"/>
    <property type="molecule type" value="Genomic_DNA"/>
</dbReference>
<dbReference type="Proteomes" id="UP001175211">
    <property type="component" value="Unassembled WGS sequence"/>
</dbReference>
<comment type="pathway">
    <text evidence="1">Protein modification; protein ubiquitination.</text>
</comment>
<dbReference type="InterPro" id="IPR000571">
    <property type="entry name" value="Znf_CCCH"/>
</dbReference>
<keyword evidence="4" id="KW-0677">Repeat</keyword>
<feature type="compositionally biased region" description="Basic and acidic residues" evidence="9">
    <location>
        <begin position="323"/>
        <end position="357"/>
    </location>
</feature>
<reference evidence="13" key="1">
    <citation type="submission" date="2023-06" db="EMBL/GenBank/DDBJ databases">
        <authorList>
            <consortium name="Lawrence Berkeley National Laboratory"/>
            <person name="Ahrendt S."/>
            <person name="Sahu N."/>
            <person name="Indic B."/>
            <person name="Wong-Bajracharya J."/>
            <person name="Merenyi Z."/>
            <person name="Ke H.-M."/>
            <person name="Monk M."/>
            <person name="Kocsube S."/>
            <person name="Drula E."/>
            <person name="Lipzen A."/>
            <person name="Balint B."/>
            <person name="Henrissat B."/>
            <person name="Andreopoulos B."/>
            <person name="Martin F.M."/>
            <person name="Harder C.B."/>
            <person name="Rigling D."/>
            <person name="Ford K.L."/>
            <person name="Foster G.D."/>
            <person name="Pangilinan J."/>
            <person name="Papanicolaou A."/>
            <person name="Barry K."/>
            <person name="LaButti K."/>
            <person name="Viragh M."/>
            <person name="Koriabine M."/>
            <person name="Yan M."/>
            <person name="Riley R."/>
            <person name="Champramary S."/>
            <person name="Plett K.L."/>
            <person name="Tsai I.J."/>
            <person name="Slot J."/>
            <person name="Sipos G."/>
            <person name="Plett J."/>
            <person name="Nagy L.G."/>
            <person name="Grigoriev I.V."/>
        </authorList>
    </citation>
    <scope>NUCLEOTIDE SEQUENCE</scope>
    <source>
        <strain evidence="13">CCBAS 213</strain>
    </source>
</reference>
<feature type="domain" description="RING-type" evidence="12">
    <location>
        <begin position="856"/>
        <end position="1069"/>
    </location>
</feature>
<evidence type="ECO:0000313" key="13">
    <source>
        <dbReference type="EMBL" id="KAK0463853.1"/>
    </source>
</evidence>
<keyword evidence="14" id="KW-1185">Reference proteome</keyword>
<keyword evidence="5 8" id="KW-0863">Zinc-finger</keyword>
<keyword evidence="7 8" id="KW-0862">Zinc</keyword>
<feature type="compositionally biased region" description="Basic residues" evidence="9">
    <location>
        <begin position="21"/>
        <end position="31"/>
    </location>
</feature>
<dbReference type="InterPro" id="IPR051628">
    <property type="entry name" value="LUBAC_E3_Ligases"/>
</dbReference>
<sequence length="1214" mass="140771">MSAQNSTHSGASSGTPSTVVNKKRKKRRGRTSKNDSSNQRIIDNVDAQPNLSLLQSPEDRISNHTISSSLSQRGNCEQGEQFNFFELADAVESPPSDALASLDRQRKEESVQQASSSHRTKKGEQPCYSWKSGSCAKGERCWYAHDPEVQAAEGRRIETERIKLELELERRQKEELAMEHARLAREAEERREQEERRRKIEERRRKEEQERQQREEAKRRLEEARRWREEQRRIEEEARRRQEEIRQRREEERRRQEEEQRKREEEQRKRAEEQRRREEEEARQRQEEAQRKREEQRRRREEEQRKREEEQRRREEEARQRQEEAQRKREEQRRQREEQRRRQEEEQRRIDQQRRAADAQVTMQRVVLASSIVTFSSGLSIENTITGFESCKVRVKNIPGDARQEEIAALFTQQGLDMSEFHVVSVKDTPGRRGKKEADIITNADVAQSLAVGLEGLEFRDETLEFEVGIFNAPGAMGALTPRDENTLTISCRAPSARYVVEYPDIAFCRTKVRELDGRICAGRRVKVEMNQLPPGRIVPSFQPNTIRISNLPDVVPSSIVINFAQSHSIRALKPLSFDVDSAIRTLRQHIMQIEGIEMQSFDITSRGDNEAGVLSIRARFSTWDNTKKVHDALLDRRFSFICNSFFWLRISPQALYTIIIPSRQYRAQENLWKELQENIKDRKACNIIIRELNGGNYRIQVSGTVKAALGALKVRVESLAAGEKIDRWHDHLAFPQAPLMQRITEAGAFLRSDSRKQTLKLYGEPRAVEKAKAIVVEELERLASLEFSVTLRRPSVGYFVRTGLAAMREVFGEDNVALDIRSAVITVRGGEEVRLHLDNHIAESLKSVNVNVAPGSHTCPICYDDVSTPFQLVCEHVYCTGCIRHFLTSAAETGIFPLVCMGNESTCGTPISIPVIQKFLPPTAFNHLLETVFTTHVDKRPQEFRYCKTPDCTQIYRRSEAMSVLRCPSCFSEICSSCGEDSHEKLSCEDARIHNNPAEQERMSEAWLLQQRSIKKCPTCSRLLEKTEGCNHMTCPCGAHICWRCMGAFDAGEIYDHMNTAHGGIYGDEPAPAPPQPQATVPQRQNPDVDVFQGIDYLEQVRLLNEAQTRRIVQQQYDRERREQDRIATLLAAEADRERVRLERVAQWRRQEAEREQQEADRRYREQVNRWRTDQNERTRQATLGRQTLWQQQPARPQQPSRSEGQGSWCVVM</sequence>
<dbReference type="Pfam" id="PF01485">
    <property type="entry name" value="IBR"/>
    <property type="match status" value="2"/>
</dbReference>
<dbReference type="PANTHER" id="PTHR22770">
    <property type="entry name" value="UBIQUITIN CONJUGATING ENZYME 7 INTERACTING PROTEIN-RELATED"/>
    <property type="match status" value="1"/>
</dbReference>
<dbReference type="Gene3D" id="4.10.1000.10">
    <property type="entry name" value="Zinc finger, CCCH-type"/>
    <property type="match status" value="1"/>
</dbReference>
<evidence type="ECO:0000259" key="11">
    <source>
        <dbReference type="PROSITE" id="PS50103"/>
    </source>
</evidence>
<dbReference type="RefSeq" id="XP_060335163.1">
    <property type="nucleotide sequence ID" value="XM_060479892.1"/>
</dbReference>
<dbReference type="GO" id="GO:0097039">
    <property type="term" value="P:protein linear polyubiquitination"/>
    <property type="evidence" value="ECO:0007669"/>
    <property type="project" value="TreeGrafter"/>
</dbReference>
<feature type="region of interest" description="Disordered" evidence="9">
    <location>
        <begin position="226"/>
        <end position="287"/>
    </location>
</feature>
<dbReference type="Gene3D" id="1.20.120.1750">
    <property type="match status" value="1"/>
</dbReference>
<keyword evidence="6" id="KW-0833">Ubl conjugation pathway</keyword>
<feature type="compositionally biased region" description="Polar residues" evidence="9">
    <location>
        <begin position="34"/>
        <end position="55"/>
    </location>
</feature>
<dbReference type="InterPro" id="IPR002867">
    <property type="entry name" value="IBR_dom"/>
</dbReference>
<evidence type="ECO:0000259" key="10">
    <source>
        <dbReference type="PROSITE" id="PS50089"/>
    </source>
</evidence>
<dbReference type="CDD" id="cd22585">
    <property type="entry name" value="Rcat_RBR_DEAH12-like"/>
    <property type="match status" value="1"/>
</dbReference>
<dbReference type="PROSITE" id="PS50103">
    <property type="entry name" value="ZF_C3H1"/>
    <property type="match status" value="1"/>
</dbReference>
<evidence type="ECO:0000256" key="1">
    <source>
        <dbReference type="ARBA" id="ARBA00004906"/>
    </source>
</evidence>
<dbReference type="SMART" id="SM00184">
    <property type="entry name" value="RING"/>
    <property type="match status" value="1"/>
</dbReference>
<gene>
    <name evidence="13" type="ORF">EV420DRAFT_1729513</name>
</gene>